<evidence type="ECO:0000313" key="2">
    <source>
        <dbReference type="Proteomes" id="UP000464954"/>
    </source>
</evidence>
<keyword evidence="2" id="KW-1185">Reference proteome</keyword>
<name>A0A6P1M1S5_9BACT</name>
<sequence length="314" mass="35494">MATYFFSASDSAHKQITGLFDFVWPTATAMWNLRWQVAGYLDAIPNATNTQLKGRFSEGANIHGANLRRACIEHSWEEQKESFSRLILTNIIAIYEGWVDAVLSELNASSKERSLGLQFPRRGAGKKDVTTVLRELTQQESIVLKTNFYSSLCGKLSYSDSKLEEMLLCYRFFKEIRNCEMHSTGVCTQRLIDAYTRFSAVASATTLGVKEVPKHSSPILGAPVEIDLHGVVGLSGIVLKMIATLDAELSRSQKAEIAFCKKWRTTHPHRKMLSAKEQRRKFQIVWMVKNAHFPKPSNTDSLGEFLKQNRLIQL</sequence>
<accession>A0A6P1M1S5</accession>
<reference evidence="1 2" key="1">
    <citation type="submission" date="2020-01" db="EMBL/GenBank/DDBJ databases">
        <title>Ponticoccus aerotolerans gen. nov., sp. nov., an anaerobic bacterium and proposal of Ponticoccusceae fam. nov., Ponticoccusles ord. nov. and Ponticoccuse classis nov. in the phylum Kiritimatiellaeota.</title>
        <authorList>
            <person name="Zhou L.Y."/>
            <person name="Du Z.J."/>
        </authorList>
    </citation>
    <scope>NUCLEOTIDE SEQUENCE [LARGE SCALE GENOMIC DNA]</scope>
    <source>
        <strain evidence="1 2">S-5007</strain>
    </source>
</reference>
<dbReference type="KEGG" id="taer:GT409_04665"/>
<organism evidence="1 2">
    <name type="scientific">Tichowtungia aerotolerans</name>
    <dbReference type="NCBI Taxonomy" id="2697043"/>
    <lineage>
        <taxon>Bacteria</taxon>
        <taxon>Pseudomonadati</taxon>
        <taxon>Kiritimatiellota</taxon>
        <taxon>Tichowtungiia</taxon>
        <taxon>Tichowtungiales</taxon>
        <taxon>Tichowtungiaceae</taxon>
        <taxon>Tichowtungia</taxon>
    </lineage>
</organism>
<proteinExistence type="predicted"/>
<protein>
    <submittedName>
        <fullName evidence="1">Uncharacterized protein</fullName>
    </submittedName>
</protein>
<dbReference type="EMBL" id="CP047593">
    <property type="protein sequence ID" value="QHI68769.1"/>
    <property type="molecule type" value="Genomic_DNA"/>
</dbReference>
<evidence type="ECO:0000313" key="1">
    <source>
        <dbReference type="EMBL" id="QHI68769.1"/>
    </source>
</evidence>
<dbReference type="Proteomes" id="UP000464954">
    <property type="component" value="Chromosome"/>
</dbReference>
<dbReference type="RefSeq" id="WP_160627403.1">
    <property type="nucleotide sequence ID" value="NZ_CP047593.1"/>
</dbReference>
<gene>
    <name evidence="1" type="ORF">GT409_04665</name>
</gene>
<dbReference type="AlphaFoldDB" id="A0A6P1M1S5"/>